<keyword evidence="3" id="KW-1185">Reference proteome</keyword>
<keyword evidence="1" id="KW-0472">Membrane</keyword>
<gene>
    <name evidence="2" type="ORF">MJB10_25800</name>
</gene>
<reference evidence="2" key="1">
    <citation type="submission" date="2022-02" db="EMBL/GenBank/DDBJ databases">
        <title>Paenibacillus sp. MBLB1832 Whole Genome Shotgun Sequencing.</title>
        <authorList>
            <person name="Hwang C.Y."/>
            <person name="Cho E.-S."/>
            <person name="Seo M.-J."/>
        </authorList>
    </citation>
    <scope>NUCLEOTIDE SEQUENCE</scope>
    <source>
        <strain evidence="2">MBLB1832</strain>
    </source>
</reference>
<evidence type="ECO:0000313" key="3">
    <source>
        <dbReference type="Proteomes" id="UP001304650"/>
    </source>
</evidence>
<evidence type="ECO:0000256" key="1">
    <source>
        <dbReference type="SAM" id="Phobius"/>
    </source>
</evidence>
<feature type="transmembrane region" description="Helical" evidence="1">
    <location>
        <begin position="41"/>
        <end position="59"/>
    </location>
</feature>
<name>A0AA96RMM2_9BACL</name>
<feature type="transmembrane region" description="Helical" evidence="1">
    <location>
        <begin position="71"/>
        <end position="89"/>
    </location>
</feature>
<dbReference type="KEGG" id="proo:MJB10_25800"/>
<feature type="transmembrane region" description="Helical" evidence="1">
    <location>
        <begin position="101"/>
        <end position="120"/>
    </location>
</feature>
<keyword evidence="1" id="KW-1133">Transmembrane helix</keyword>
<dbReference type="RefSeq" id="WP_314800031.1">
    <property type="nucleotide sequence ID" value="NZ_CP130319.1"/>
</dbReference>
<dbReference type="AlphaFoldDB" id="A0AA96RMM2"/>
<accession>A0AA96RMM2</accession>
<dbReference type="Proteomes" id="UP001304650">
    <property type="component" value="Chromosome"/>
</dbReference>
<organism evidence="2 3">
    <name type="scientific">Paenibacillus roseopurpureus</name>
    <dbReference type="NCBI Taxonomy" id="2918901"/>
    <lineage>
        <taxon>Bacteria</taxon>
        <taxon>Bacillati</taxon>
        <taxon>Bacillota</taxon>
        <taxon>Bacilli</taxon>
        <taxon>Bacillales</taxon>
        <taxon>Paenibacillaceae</taxon>
        <taxon>Paenibacillus</taxon>
    </lineage>
</organism>
<dbReference type="EMBL" id="CP130319">
    <property type="protein sequence ID" value="WNR44437.1"/>
    <property type="molecule type" value="Genomic_DNA"/>
</dbReference>
<sequence>MGFITFIEDPLVISTLIITLVFGTQLVRLVKGTSSNRVPWVPYSFGIIVSILVFILFIDMVSTSEGFGEELAMPFLLISALILFAYFMLVKYSVKNKKLAYFLYIFLTSCGVMYLSYNLAYRF</sequence>
<protein>
    <submittedName>
        <fullName evidence="2">Uncharacterized protein</fullName>
    </submittedName>
</protein>
<proteinExistence type="predicted"/>
<evidence type="ECO:0000313" key="2">
    <source>
        <dbReference type="EMBL" id="WNR44437.1"/>
    </source>
</evidence>
<feature type="transmembrane region" description="Helical" evidence="1">
    <location>
        <begin position="12"/>
        <end position="29"/>
    </location>
</feature>
<keyword evidence="1" id="KW-0812">Transmembrane</keyword>